<protein>
    <recommendedName>
        <fullName evidence="4">Crinkler effector protein N-terminal domain-containing protein</fullName>
    </recommendedName>
</protein>
<sequence>MSDNITFFCLVEGDSKEEVFEVEIEKKKSVSFLKEKIKEKVHPEFENVATKKIVLWKVNIPSGNDTMAVKIILNDIQDKLKLSSPTKIINKVFTENITDDFINIIIERPSSR</sequence>
<comment type="caution">
    <text evidence="6">The sequence shown here is derived from an EMBL/GenBank/DDBJ whole genome shotgun (WGS) entry which is preliminary data.</text>
</comment>
<accession>A0A397J558</accession>
<organism evidence="6 7">
    <name type="scientific">Diversispora epigaea</name>
    <dbReference type="NCBI Taxonomy" id="1348612"/>
    <lineage>
        <taxon>Eukaryota</taxon>
        <taxon>Fungi</taxon>
        <taxon>Fungi incertae sedis</taxon>
        <taxon>Mucoromycota</taxon>
        <taxon>Glomeromycotina</taxon>
        <taxon>Glomeromycetes</taxon>
        <taxon>Diversisporales</taxon>
        <taxon>Diversisporaceae</taxon>
        <taxon>Diversispora</taxon>
    </lineage>
</organism>
<name>A0A397J558_9GLOM</name>
<gene>
    <name evidence="5" type="ORF">Glove_123g143</name>
    <name evidence="6" type="ORF">Glove_123g145</name>
</gene>
<dbReference type="GO" id="GO:0005576">
    <property type="term" value="C:extracellular region"/>
    <property type="evidence" value="ECO:0007669"/>
    <property type="project" value="UniProtKB-SubCell"/>
</dbReference>
<dbReference type="Pfam" id="PF20147">
    <property type="entry name" value="Crinkler"/>
    <property type="match status" value="1"/>
</dbReference>
<evidence type="ECO:0000313" key="6">
    <source>
        <dbReference type="EMBL" id="RHZ81156.1"/>
    </source>
</evidence>
<keyword evidence="3" id="KW-0964">Secreted</keyword>
<evidence type="ECO:0000313" key="5">
    <source>
        <dbReference type="EMBL" id="RHZ81152.1"/>
    </source>
</evidence>
<evidence type="ECO:0000313" key="7">
    <source>
        <dbReference type="Proteomes" id="UP000266861"/>
    </source>
</evidence>
<comment type="subcellular location">
    <subcellularLocation>
        <location evidence="1">Host cell</location>
    </subcellularLocation>
    <subcellularLocation>
        <location evidence="2">Secreted</location>
    </subcellularLocation>
</comment>
<proteinExistence type="predicted"/>
<dbReference type="AlphaFoldDB" id="A0A397J558"/>
<feature type="domain" description="Crinkler effector protein N-terminal" evidence="4">
    <location>
        <begin position="5"/>
        <end position="107"/>
    </location>
</feature>
<evidence type="ECO:0000256" key="1">
    <source>
        <dbReference type="ARBA" id="ARBA00004340"/>
    </source>
</evidence>
<evidence type="ECO:0000256" key="3">
    <source>
        <dbReference type="ARBA" id="ARBA00022525"/>
    </source>
</evidence>
<keyword evidence="7" id="KW-1185">Reference proteome</keyword>
<evidence type="ECO:0000259" key="4">
    <source>
        <dbReference type="Pfam" id="PF20147"/>
    </source>
</evidence>
<dbReference type="InterPro" id="IPR045379">
    <property type="entry name" value="Crinkler_N"/>
</dbReference>
<reference evidence="6 7" key="1">
    <citation type="submission" date="2018-08" db="EMBL/GenBank/DDBJ databases">
        <title>Genome and evolution of the arbuscular mycorrhizal fungus Diversispora epigaea (formerly Glomus versiforme) and its bacterial endosymbionts.</title>
        <authorList>
            <person name="Sun X."/>
            <person name="Fei Z."/>
            <person name="Harrison M."/>
        </authorList>
    </citation>
    <scope>NUCLEOTIDE SEQUENCE [LARGE SCALE GENOMIC DNA]</scope>
    <source>
        <strain evidence="6 7">IT104</strain>
    </source>
</reference>
<dbReference type="GO" id="GO:0043657">
    <property type="term" value="C:host cell"/>
    <property type="evidence" value="ECO:0007669"/>
    <property type="project" value="UniProtKB-SubCell"/>
</dbReference>
<dbReference type="EMBL" id="PQFF01000115">
    <property type="protein sequence ID" value="RHZ81152.1"/>
    <property type="molecule type" value="Genomic_DNA"/>
</dbReference>
<dbReference type="EMBL" id="PQFF01000115">
    <property type="protein sequence ID" value="RHZ81156.1"/>
    <property type="molecule type" value="Genomic_DNA"/>
</dbReference>
<dbReference type="OrthoDB" id="2673191at2759"/>
<dbReference type="Proteomes" id="UP000266861">
    <property type="component" value="Unassembled WGS sequence"/>
</dbReference>
<dbReference type="STRING" id="1348612.A0A397J558"/>
<evidence type="ECO:0000256" key="2">
    <source>
        <dbReference type="ARBA" id="ARBA00004613"/>
    </source>
</evidence>